<dbReference type="EMBL" id="VWRR01000014">
    <property type="protein sequence ID" value="KAF6001610.1"/>
    <property type="molecule type" value="Genomic_DNA"/>
</dbReference>
<dbReference type="AlphaFoldDB" id="A0A7J7IFT9"/>
<name>A0A7J7IFT9_9RHOD</name>
<evidence type="ECO:0000313" key="1">
    <source>
        <dbReference type="EMBL" id="KAF6001610.1"/>
    </source>
</evidence>
<proteinExistence type="predicted"/>
<comment type="caution">
    <text evidence="1">The sequence shown here is derived from an EMBL/GenBank/DDBJ whole genome shotgun (WGS) entry which is preliminary data.</text>
</comment>
<protein>
    <submittedName>
        <fullName evidence="1">Uncharacterized protein</fullName>
    </submittedName>
</protein>
<reference evidence="1 2" key="1">
    <citation type="journal article" date="2020" name="J. Phycol.">
        <title>Comparative genome analysis reveals Cyanidiococcus gen. nov., a new extremophilic red algal genus sister to Cyanidioschyzon (Cyanidioschyzonaceae, Rhodophyta).</title>
        <authorList>
            <person name="Liu S.-L."/>
            <person name="Chiang Y.-R."/>
            <person name="Yoon H.S."/>
            <person name="Fu H.-Y."/>
        </authorList>
    </citation>
    <scope>NUCLEOTIDE SEQUENCE [LARGE SCALE GENOMIC DNA]</scope>
    <source>
        <strain evidence="1 2">THAL066</strain>
    </source>
</reference>
<accession>A0A7J7IFT9</accession>
<sequence>MRSTSSESLSRSGPCKAAWLQGFMTVWLHSNDLKTLGSRALPIMMDKQYSFDHIVPVFFFPFRGLFIDIPISFGRSFARNIHLSHRYSSSIKCSEPSMKRR</sequence>
<evidence type="ECO:0000313" key="2">
    <source>
        <dbReference type="Proteomes" id="UP000530660"/>
    </source>
</evidence>
<organism evidence="1 2">
    <name type="scientific">Cyanidiococcus yangmingshanensis</name>
    <dbReference type="NCBI Taxonomy" id="2690220"/>
    <lineage>
        <taxon>Eukaryota</taxon>
        <taxon>Rhodophyta</taxon>
        <taxon>Bangiophyceae</taxon>
        <taxon>Cyanidiales</taxon>
        <taxon>Cyanidiaceae</taxon>
        <taxon>Cyanidiococcus</taxon>
    </lineage>
</organism>
<gene>
    <name evidence="1" type="ORF">F1559_004207</name>
</gene>
<keyword evidence="2" id="KW-1185">Reference proteome</keyword>
<dbReference type="Proteomes" id="UP000530660">
    <property type="component" value="Unassembled WGS sequence"/>
</dbReference>